<dbReference type="PANTHER" id="PTHR33077">
    <property type="entry name" value="PROTEIN TIFY 4A-RELATED-RELATED"/>
    <property type="match status" value="1"/>
</dbReference>
<comment type="similarity">
    <text evidence="1 2">Belongs to the TIFY/JAZ family.</text>
</comment>
<reference evidence="4" key="1">
    <citation type="submission" date="2021-01" db="EMBL/GenBank/DDBJ databases">
        <authorList>
            <consortium name="Genoscope - CEA"/>
            <person name="William W."/>
        </authorList>
    </citation>
    <scope>NUCLEOTIDE SEQUENCE</scope>
</reference>
<dbReference type="Proteomes" id="UP001295469">
    <property type="component" value="Chromosome C05"/>
</dbReference>
<dbReference type="SMART" id="SM00979">
    <property type="entry name" value="TIFY"/>
    <property type="match status" value="1"/>
</dbReference>
<dbReference type="Pfam" id="PF06200">
    <property type="entry name" value="tify"/>
    <property type="match status" value="1"/>
</dbReference>
<sequence>PQTAPLTILYNGEVIVFNDFSAEKAKEVMDLASKGTANTFTGFTCTVNLPKSQTEVRTNIAPTSNQVPHLIKTATQEPIMSSSAAMACVIYLKTLSCFHVFLTLLFTQFLTNILSFLTELPIARRASLHRFLAKRKDRVTSKAPYQLSDPAKASSKTQTGDNTISWLGLAAQI</sequence>
<evidence type="ECO:0000259" key="3">
    <source>
        <dbReference type="PROSITE" id="PS51320"/>
    </source>
</evidence>
<protein>
    <recommendedName>
        <fullName evidence="2">Protein TIFY</fullName>
    </recommendedName>
    <alternativeName>
        <fullName evidence="2">Jasmonate ZIM domain-containing protein</fullName>
    </alternativeName>
</protein>
<dbReference type="GO" id="GO:2000022">
    <property type="term" value="P:regulation of jasmonic acid mediated signaling pathway"/>
    <property type="evidence" value="ECO:0007669"/>
    <property type="project" value="UniProtKB-UniRule"/>
</dbReference>
<name>A0A816L4A5_BRANA</name>
<comment type="function">
    <text evidence="2">Repressor of jasmonate responses.</text>
</comment>
<comment type="subcellular location">
    <subcellularLocation>
        <location evidence="2">Nucleus</location>
    </subcellularLocation>
</comment>
<evidence type="ECO:0000313" key="4">
    <source>
        <dbReference type="EMBL" id="CAF1930305.1"/>
    </source>
</evidence>
<comment type="domain">
    <text evidence="2">The jas domain is required for interaction with COI1.</text>
</comment>
<evidence type="ECO:0000256" key="2">
    <source>
        <dbReference type="RuleBase" id="RU369065"/>
    </source>
</evidence>
<keyword evidence="2" id="KW-0539">Nucleus</keyword>
<accession>A0A816L4A5</accession>
<dbReference type="GO" id="GO:0005634">
    <property type="term" value="C:nucleus"/>
    <property type="evidence" value="ECO:0007669"/>
    <property type="project" value="UniProtKB-SubCell"/>
</dbReference>
<proteinExistence type="inferred from homology"/>
<keyword evidence="2" id="KW-1184">Jasmonic acid signaling pathway</keyword>
<organism evidence="4">
    <name type="scientific">Brassica napus</name>
    <name type="common">Rape</name>
    <dbReference type="NCBI Taxonomy" id="3708"/>
    <lineage>
        <taxon>Eukaryota</taxon>
        <taxon>Viridiplantae</taxon>
        <taxon>Streptophyta</taxon>
        <taxon>Embryophyta</taxon>
        <taxon>Tracheophyta</taxon>
        <taxon>Spermatophyta</taxon>
        <taxon>Magnoliopsida</taxon>
        <taxon>eudicotyledons</taxon>
        <taxon>Gunneridae</taxon>
        <taxon>Pentapetalae</taxon>
        <taxon>rosids</taxon>
        <taxon>malvids</taxon>
        <taxon>Brassicales</taxon>
        <taxon>Brassicaceae</taxon>
        <taxon>Brassiceae</taxon>
        <taxon>Brassica</taxon>
    </lineage>
</organism>
<dbReference type="Pfam" id="PF09425">
    <property type="entry name" value="Jas_motif"/>
    <property type="match status" value="1"/>
</dbReference>
<dbReference type="InterPro" id="IPR040390">
    <property type="entry name" value="TIFY/JAZ"/>
</dbReference>
<feature type="domain" description="Tify" evidence="3">
    <location>
        <begin position="1"/>
        <end position="34"/>
    </location>
</feature>
<dbReference type="InterPro" id="IPR018467">
    <property type="entry name" value="CCT_CS"/>
</dbReference>
<feature type="non-terminal residue" evidence="4">
    <location>
        <position position="1"/>
    </location>
</feature>
<gene>
    <name evidence="4" type="ORF">DARMORV10_C05P37720.1</name>
</gene>
<dbReference type="PANTHER" id="PTHR33077:SF154">
    <property type="entry name" value="PROTEIN TIFY 10A"/>
    <property type="match status" value="1"/>
</dbReference>
<dbReference type="AlphaFoldDB" id="A0A816L4A5"/>
<dbReference type="GO" id="GO:0031347">
    <property type="term" value="P:regulation of defense response"/>
    <property type="evidence" value="ECO:0007669"/>
    <property type="project" value="UniProtKB-UniRule"/>
</dbReference>
<dbReference type="GO" id="GO:0009611">
    <property type="term" value="P:response to wounding"/>
    <property type="evidence" value="ECO:0007669"/>
    <property type="project" value="UniProtKB-UniRule"/>
</dbReference>
<dbReference type="InterPro" id="IPR010399">
    <property type="entry name" value="Tify_dom"/>
</dbReference>
<dbReference type="PROSITE" id="PS51320">
    <property type="entry name" value="TIFY"/>
    <property type="match status" value="1"/>
</dbReference>
<dbReference type="EMBL" id="HG994369">
    <property type="protein sequence ID" value="CAF1930305.1"/>
    <property type="molecule type" value="Genomic_DNA"/>
</dbReference>
<evidence type="ECO:0000256" key="1">
    <source>
        <dbReference type="ARBA" id="ARBA00008614"/>
    </source>
</evidence>